<dbReference type="Proteomes" id="UP000250321">
    <property type="component" value="Unassembled WGS sequence"/>
</dbReference>
<comment type="similarity">
    <text evidence="1">Belongs to the FAH family.</text>
</comment>
<dbReference type="GO" id="GO:0046872">
    <property type="term" value="F:metal ion binding"/>
    <property type="evidence" value="ECO:0007669"/>
    <property type="project" value="UniProtKB-KW"/>
</dbReference>
<evidence type="ECO:0000313" key="6">
    <source>
        <dbReference type="Proteomes" id="UP000250321"/>
    </source>
</evidence>
<dbReference type="SUPFAM" id="SSF56529">
    <property type="entry name" value="FAH"/>
    <property type="match status" value="1"/>
</dbReference>
<dbReference type="GO" id="GO:0005739">
    <property type="term" value="C:mitochondrion"/>
    <property type="evidence" value="ECO:0007669"/>
    <property type="project" value="TreeGrafter"/>
</dbReference>
<organism evidence="5 6">
    <name type="scientific">Prunus yedoensis var. nudiflora</name>
    <dbReference type="NCBI Taxonomy" id="2094558"/>
    <lineage>
        <taxon>Eukaryota</taxon>
        <taxon>Viridiplantae</taxon>
        <taxon>Streptophyta</taxon>
        <taxon>Embryophyta</taxon>
        <taxon>Tracheophyta</taxon>
        <taxon>Spermatophyta</taxon>
        <taxon>Magnoliopsida</taxon>
        <taxon>eudicotyledons</taxon>
        <taxon>Gunneridae</taxon>
        <taxon>Pentapetalae</taxon>
        <taxon>rosids</taxon>
        <taxon>fabids</taxon>
        <taxon>Rosales</taxon>
        <taxon>Rosaceae</taxon>
        <taxon>Amygdaloideae</taxon>
        <taxon>Amygdaleae</taxon>
        <taxon>Prunus</taxon>
    </lineage>
</organism>
<dbReference type="AlphaFoldDB" id="A0A314XXU5"/>
<proteinExistence type="inferred from homology"/>
<dbReference type="InterPro" id="IPR036663">
    <property type="entry name" value="Fumarylacetoacetase_C_sf"/>
</dbReference>
<comment type="function">
    <text evidence="3">Tautomerase that converts enol-oxaloacetate, a strong inhibitor of succinate dehydrogenase, to the physiological keto form of oxaloacetate.</text>
</comment>
<dbReference type="GO" id="GO:0050163">
    <property type="term" value="F:oxaloacetate tautomerase activity"/>
    <property type="evidence" value="ECO:0007669"/>
    <property type="project" value="UniProtKB-ARBA"/>
</dbReference>
<comment type="caution">
    <text evidence="5">The sequence shown here is derived from an EMBL/GenBank/DDBJ whole genome shotgun (WGS) entry which is preliminary data.</text>
</comment>
<sequence>MATAALEKLLQVGTKIVGVGRNYVAHAKELGNAVPKVPLSLSLSPILSLRCISSLCFFSNRRRLIWKTEAQSRSLTLCCRLDHEVELAVVISKKARDVPQATAMDYVAGYALALDMTAREIQASAKSAGLPWTIAKGQDTFTPISSLLPKEMVPDPDNIELWLKVDGELRQKGSTKDMIFKLPFLISHISSIMTLLEGDVILTGTPKGVGPVKVGQKITAGITNLLDVEFNVEKKQKQGSS</sequence>
<dbReference type="PANTHER" id="PTHR11820">
    <property type="entry name" value="ACYLPYRUVASE"/>
    <property type="match status" value="1"/>
</dbReference>
<dbReference type="PANTHER" id="PTHR11820:SF7">
    <property type="entry name" value="ACYLPYRUVASE FAHD1, MITOCHONDRIAL"/>
    <property type="match status" value="1"/>
</dbReference>
<dbReference type="GO" id="GO:0018773">
    <property type="term" value="F:acetylpyruvate hydrolase activity"/>
    <property type="evidence" value="ECO:0007669"/>
    <property type="project" value="TreeGrafter"/>
</dbReference>
<feature type="domain" description="Fumarylacetoacetase-like C-terminal" evidence="4">
    <location>
        <begin position="15"/>
        <end position="231"/>
    </location>
</feature>
<name>A0A314XXU5_PRUYE</name>
<evidence type="ECO:0000256" key="2">
    <source>
        <dbReference type="ARBA" id="ARBA00022723"/>
    </source>
</evidence>
<dbReference type="STRING" id="2094558.A0A314XXU5"/>
<keyword evidence="2" id="KW-0479">Metal-binding</keyword>
<dbReference type="EMBL" id="PJQY01001728">
    <property type="protein sequence ID" value="PQQ00225.1"/>
    <property type="molecule type" value="Genomic_DNA"/>
</dbReference>
<reference evidence="5 6" key="1">
    <citation type="submission" date="2018-02" db="EMBL/GenBank/DDBJ databases">
        <title>Draft genome of wild Prunus yedoensis var. nudiflora.</title>
        <authorList>
            <person name="Baek S."/>
            <person name="Kim J.-H."/>
            <person name="Choi K."/>
            <person name="Kim G.-B."/>
            <person name="Cho A."/>
            <person name="Jang H."/>
            <person name="Shin C.-H."/>
            <person name="Yu H.-J."/>
            <person name="Mun J.-H."/>
        </authorList>
    </citation>
    <scope>NUCLEOTIDE SEQUENCE [LARGE SCALE GENOMIC DNA]</scope>
    <source>
        <strain evidence="6">cv. Jeju island</strain>
        <tissue evidence="5">Leaf</tissue>
    </source>
</reference>
<dbReference type="Gene3D" id="3.90.850.10">
    <property type="entry name" value="Fumarylacetoacetase-like, C-terminal domain"/>
    <property type="match status" value="1"/>
</dbReference>
<protein>
    <submittedName>
        <fullName evidence="5">Acylpyruvase FAHD1 mitochondrial</fullName>
    </submittedName>
</protein>
<evidence type="ECO:0000256" key="1">
    <source>
        <dbReference type="ARBA" id="ARBA00010211"/>
    </source>
</evidence>
<dbReference type="GO" id="GO:0006107">
    <property type="term" value="P:oxaloacetate metabolic process"/>
    <property type="evidence" value="ECO:0007669"/>
    <property type="project" value="UniProtKB-ARBA"/>
</dbReference>
<dbReference type="Pfam" id="PF01557">
    <property type="entry name" value="FAA_hydrolase"/>
    <property type="match status" value="1"/>
</dbReference>
<dbReference type="InterPro" id="IPR011234">
    <property type="entry name" value="Fumarylacetoacetase-like_C"/>
</dbReference>
<keyword evidence="6" id="KW-1185">Reference proteome</keyword>
<gene>
    <name evidence="5" type="ORF">Pyn_26569</name>
</gene>
<evidence type="ECO:0000256" key="3">
    <source>
        <dbReference type="ARBA" id="ARBA00056302"/>
    </source>
</evidence>
<accession>A0A314XXU5</accession>
<dbReference type="OrthoDB" id="411064at2759"/>
<dbReference type="FunFam" id="3.90.850.10:FF:000003">
    <property type="entry name" value="Fumarylacetoacetate hydrolase domain-containing 1"/>
    <property type="match status" value="1"/>
</dbReference>
<evidence type="ECO:0000313" key="5">
    <source>
        <dbReference type="EMBL" id="PQQ00225.1"/>
    </source>
</evidence>
<evidence type="ECO:0000259" key="4">
    <source>
        <dbReference type="Pfam" id="PF01557"/>
    </source>
</evidence>